<keyword evidence="1" id="KW-0378">Hydrolase</keyword>
<evidence type="ECO:0000313" key="3">
    <source>
        <dbReference type="EMBL" id="TNK91257.1"/>
    </source>
</evidence>
<dbReference type="InterPro" id="IPR004843">
    <property type="entry name" value="Calcineurin-like_PHP"/>
</dbReference>
<dbReference type="PRINTS" id="PR01607">
    <property type="entry name" value="APYRASEFAMLY"/>
</dbReference>
<dbReference type="InterPro" id="IPR011240">
    <property type="entry name" value="Pesterase_YunD"/>
</dbReference>
<dbReference type="PANTHER" id="PTHR11575:SF23">
    <property type="entry name" value="5-NUCLEOTIDASE FAMILY PROTEIN"/>
    <property type="match status" value="1"/>
</dbReference>
<dbReference type="GO" id="GO:0008768">
    <property type="term" value="F:UDP-sugar diphosphatase activity"/>
    <property type="evidence" value="ECO:0007669"/>
    <property type="project" value="TreeGrafter"/>
</dbReference>
<dbReference type="GO" id="GO:0008253">
    <property type="term" value="F:5'-nucleotidase activity"/>
    <property type="evidence" value="ECO:0007669"/>
    <property type="project" value="TreeGrafter"/>
</dbReference>
<feature type="domain" description="Calcineurin-like phosphoesterase" evidence="2">
    <location>
        <begin position="27"/>
        <end position="225"/>
    </location>
</feature>
<dbReference type="SUPFAM" id="SSF56300">
    <property type="entry name" value="Metallo-dependent phosphatases"/>
    <property type="match status" value="1"/>
</dbReference>
<dbReference type="InterPro" id="IPR006146">
    <property type="entry name" value="5'-Nucleotdase_CS"/>
</dbReference>
<dbReference type="InterPro" id="IPR036907">
    <property type="entry name" value="5'-Nucleotdase_C_sf"/>
</dbReference>
<reference evidence="3 4" key="1">
    <citation type="submission" date="2018-05" db="EMBL/GenBank/DDBJ databases">
        <title>Lactobacillus sanfranciscensis Ah4 draft denome sequence.</title>
        <authorList>
            <person name="Zhang G."/>
        </authorList>
    </citation>
    <scope>NUCLEOTIDE SEQUENCE [LARGE SCALE GENOMIC DNA]</scope>
    <source>
        <strain evidence="3 4">Ah4</strain>
    </source>
</reference>
<dbReference type="PANTHER" id="PTHR11575">
    <property type="entry name" value="5'-NUCLEOTIDASE-RELATED"/>
    <property type="match status" value="1"/>
</dbReference>
<dbReference type="CDD" id="cd00845">
    <property type="entry name" value="MPP_UshA_N_like"/>
    <property type="match status" value="1"/>
</dbReference>
<sequence length="485" mass="55910">MFKFLRDGRIKIYVKTRGMKMKNKVAILHTNDLHSHFENFPKIKRFMQSKTKELESQGYTIFRVDDGDAMDRSNPLTDVTNGQANVELLNQLNYDVATVGNNEVLTNSHDDLEHLYDKANFKVILDNVDEKETGKKPQWSDSYADYVLPNGSKLRFMALTFPYPTFKMLGWNVYPVYETINKQLKKWSGDYDVLILLSHLGINYDGEIAKRFPEISIIIGGHTHHLLKTGKLVNQTLLTAAEKWGHYVGVITFDVDGKHVSNRQAEVVKVSELASQPEDKDWIEEIDQQGHTMLADQKVADLPKPLTTSLESDNSMIEVGLKALESYTKTEAAILNTGLFLKDLPKGIVDMNQIQQVLPHNIHAMKTTLWGFDLVRLIKEMEKNKKFLIHFEQKGMGFRGKYFGLLEYDGVEYDDKRNRVLWHGKQIILFKKYEVGLIDHYDFIPFFPTVDIAGKNKIYFDGTLKQIFAEYLAKKYPIRNEKNEA</sequence>
<dbReference type="PROSITE" id="PS00785">
    <property type="entry name" value="5_NUCLEOTIDASE_1"/>
    <property type="match status" value="1"/>
</dbReference>
<gene>
    <name evidence="3" type="ORF">DID87_00040</name>
</gene>
<dbReference type="Proteomes" id="UP000313312">
    <property type="component" value="Unassembled WGS sequence"/>
</dbReference>
<dbReference type="EMBL" id="QFCR01000001">
    <property type="protein sequence ID" value="TNK91257.1"/>
    <property type="molecule type" value="Genomic_DNA"/>
</dbReference>
<dbReference type="InterPro" id="IPR029052">
    <property type="entry name" value="Metallo-depent_PP-like"/>
</dbReference>
<evidence type="ECO:0000256" key="1">
    <source>
        <dbReference type="RuleBase" id="RU362119"/>
    </source>
</evidence>
<dbReference type="SUPFAM" id="SSF55816">
    <property type="entry name" value="5'-nucleotidase (syn. UDP-sugar hydrolase), C-terminal domain"/>
    <property type="match status" value="1"/>
</dbReference>
<dbReference type="Pfam" id="PF00149">
    <property type="entry name" value="Metallophos"/>
    <property type="match status" value="1"/>
</dbReference>
<evidence type="ECO:0000259" key="2">
    <source>
        <dbReference type="Pfam" id="PF00149"/>
    </source>
</evidence>
<comment type="similarity">
    <text evidence="1">Belongs to the 5'-nucleotidase family.</text>
</comment>
<accession>A0A5C4TLP2</accession>
<dbReference type="PIRSF" id="PIRSF036361">
    <property type="entry name" value="YunD"/>
    <property type="match status" value="1"/>
</dbReference>
<name>A0A5C4TLP2_FRUSA</name>
<proteinExistence type="inferred from homology"/>
<keyword evidence="1" id="KW-0547">Nucleotide-binding</keyword>
<evidence type="ECO:0000313" key="4">
    <source>
        <dbReference type="Proteomes" id="UP000313312"/>
    </source>
</evidence>
<dbReference type="InterPro" id="IPR006179">
    <property type="entry name" value="5_nucleotidase/apyrase"/>
</dbReference>
<protein>
    <submittedName>
        <fullName evidence="3">Multifunctional 2',3'-cyclic-nucleotide 2'-phosphodiesterase/5'-nucleotidase/3'-nucleotidase</fullName>
    </submittedName>
</protein>
<dbReference type="GO" id="GO:0046872">
    <property type="term" value="F:metal ion binding"/>
    <property type="evidence" value="ECO:0007669"/>
    <property type="project" value="InterPro"/>
</dbReference>
<dbReference type="AlphaFoldDB" id="A0A5C4TLP2"/>
<organism evidence="3 4">
    <name type="scientific">Fructilactobacillus sanfranciscensis</name>
    <name type="common">Lactobacillus sanfranciscensis</name>
    <dbReference type="NCBI Taxonomy" id="1625"/>
    <lineage>
        <taxon>Bacteria</taxon>
        <taxon>Bacillati</taxon>
        <taxon>Bacillota</taxon>
        <taxon>Bacilli</taxon>
        <taxon>Lactobacillales</taxon>
        <taxon>Lactobacillaceae</taxon>
        <taxon>Fructilactobacillus</taxon>
    </lineage>
</organism>
<dbReference type="GO" id="GO:0009166">
    <property type="term" value="P:nucleotide catabolic process"/>
    <property type="evidence" value="ECO:0007669"/>
    <property type="project" value="InterPro"/>
</dbReference>
<dbReference type="GO" id="GO:0000166">
    <property type="term" value="F:nucleotide binding"/>
    <property type="evidence" value="ECO:0007669"/>
    <property type="project" value="UniProtKB-KW"/>
</dbReference>
<dbReference type="Gene3D" id="3.60.21.10">
    <property type="match status" value="1"/>
</dbReference>
<dbReference type="GO" id="GO:0030288">
    <property type="term" value="C:outer membrane-bounded periplasmic space"/>
    <property type="evidence" value="ECO:0007669"/>
    <property type="project" value="TreeGrafter"/>
</dbReference>
<comment type="caution">
    <text evidence="3">The sequence shown here is derived from an EMBL/GenBank/DDBJ whole genome shotgun (WGS) entry which is preliminary data.</text>
</comment>
<dbReference type="Gene3D" id="3.90.780.10">
    <property type="entry name" value="5'-Nucleotidase, C-terminal domain"/>
    <property type="match status" value="1"/>
</dbReference>